<dbReference type="PANTHER" id="PTHR43280:SF2">
    <property type="entry name" value="HTH-TYPE TRANSCRIPTIONAL REGULATOR EXSA"/>
    <property type="match status" value="1"/>
</dbReference>
<gene>
    <name evidence="5" type="primary">rhaS_13</name>
    <name evidence="5" type="ORF">PAESOLCIP111_02343</name>
</gene>
<evidence type="ECO:0000256" key="2">
    <source>
        <dbReference type="ARBA" id="ARBA00023125"/>
    </source>
</evidence>
<dbReference type="SMART" id="SM00342">
    <property type="entry name" value="HTH_ARAC"/>
    <property type="match status" value="1"/>
</dbReference>
<dbReference type="InterPro" id="IPR003313">
    <property type="entry name" value="AraC-bd"/>
</dbReference>
<keyword evidence="2" id="KW-0238">DNA-binding</keyword>
<keyword evidence="1" id="KW-0805">Transcription regulation</keyword>
<evidence type="ECO:0000256" key="1">
    <source>
        <dbReference type="ARBA" id="ARBA00023015"/>
    </source>
</evidence>
<dbReference type="RefSeq" id="WP_218092127.1">
    <property type="nucleotide sequence ID" value="NZ_CAJVAS010000008.1"/>
</dbReference>
<dbReference type="InterPro" id="IPR018060">
    <property type="entry name" value="HTH_AraC"/>
</dbReference>
<dbReference type="Pfam" id="PF12833">
    <property type="entry name" value="HTH_18"/>
    <property type="match status" value="1"/>
</dbReference>
<dbReference type="GO" id="GO:0043565">
    <property type="term" value="F:sequence-specific DNA binding"/>
    <property type="evidence" value="ECO:0007669"/>
    <property type="project" value="InterPro"/>
</dbReference>
<dbReference type="InterPro" id="IPR018062">
    <property type="entry name" value="HTH_AraC-typ_CS"/>
</dbReference>
<dbReference type="GO" id="GO:0003700">
    <property type="term" value="F:DNA-binding transcription factor activity"/>
    <property type="evidence" value="ECO:0007669"/>
    <property type="project" value="InterPro"/>
</dbReference>
<dbReference type="PROSITE" id="PS00041">
    <property type="entry name" value="HTH_ARAC_FAMILY_1"/>
    <property type="match status" value="1"/>
</dbReference>
<keyword evidence="6" id="KW-1185">Reference proteome</keyword>
<dbReference type="Proteomes" id="UP000693672">
    <property type="component" value="Unassembled WGS sequence"/>
</dbReference>
<accession>A0A916K160</accession>
<dbReference type="EMBL" id="CAJVAS010000008">
    <property type="protein sequence ID" value="CAG7621473.1"/>
    <property type="molecule type" value="Genomic_DNA"/>
</dbReference>
<dbReference type="Pfam" id="PF02311">
    <property type="entry name" value="AraC_binding"/>
    <property type="match status" value="1"/>
</dbReference>
<evidence type="ECO:0000256" key="3">
    <source>
        <dbReference type="ARBA" id="ARBA00023163"/>
    </source>
</evidence>
<dbReference type="PROSITE" id="PS01124">
    <property type="entry name" value="HTH_ARAC_FAMILY_2"/>
    <property type="match status" value="1"/>
</dbReference>
<feature type="domain" description="HTH araC/xylS-type" evidence="4">
    <location>
        <begin position="189"/>
        <end position="287"/>
    </location>
</feature>
<evidence type="ECO:0000313" key="6">
    <source>
        <dbReference type="Proteomes" id="UP000693672"/>
    </source>
</evidence>
<dbReference type="AlphaFoldDB" id="A0A916K160"/>
<evidence type="ECO:0000313" key="5">
    <source>
        <dbReference type="EMBL" id="CAG7621473.1"/>
    </source>
</evidence>
<proteinExistence type="predicted"/>
<reference evidence="5" key="1">
    <citation type="submission" date="2021-06" db="EMBL/GenBank/DDBJ databases">
        <authorList>
            <person name="Criscuolo A."/>
        </authorList>
    </citation>
    <scope>NUCLEOTIDE SEQUENCE</scope>
    <source>
        <strain evidence="5">CIP111600</strain>
    </source>
</reference>
<comment type="caution">
    <text evidence="5">The sequence shown here is derived from an EMBL/GenBank/DDBJ whole genome shotgun (WGS) entry which is preliminary data.</text>
</comment>
<protein>
    <submittedName>
        <fullName evidence="5">HTH-type transcriptional activator RhaS</fullName>
    </submittedName>
</protein>
<sequence length="294" mass="34164">MTIYPEYQDTLEISNVKKGQLPFYIRRNTIDTSYHLHHHDFAEFSVVVGGTGTETINGVTHPLESGTVTLLPPNQMHKFRCDSEPLQIYCCMFDTRLLFESQTDAELGQLLLQSGERYPYYCTLRGDRAERMFLLCKEMFTEYQEARIGKFSGIRAKLIEGLLLFFRSQLEASPGAVQESFRDDKRWDWDIIQHVHKNYLEKLTLEELSAKFGVSPAYISRLFKKLTGCGFLEYLHTLRIRRASSLLLLTDMAITDVSSEAGFESLRTFWRVFKEMKRMTPGEFRQLYGHDTSD</sequence>
<organism evidence="5 6">
    <name type="scientific">Paenibacillus solanacearum</name>
    <dbReference type="NCBI Taxonomy" id="2048548"/>
    <lineage>
        <taxon>Bacteria</taxon>
        <taxon>Bacillati</taxon>
        <taxon>Bacillota</taxon>
        <taxon>Bacilli</taxon>
        <taxon>Bacillales</taxon>
        <taxon>Paenibacillaceae</taxon>
        <taxon>Paenibacillus</taxon>
    </lineage>
</organism>
<dbReference type="PANTHER" id="PTHR43280">
    <property type="entry name" value="ARAC-FAMILY TRANSCRIPTIONAL REGULATOR"/>
    <property type="match status" value="1"/>
</dbReference>
<evidence type="ECO:0000259" key="4">
    <source>
        <dbReference type="PROSITE" id="PS01124"/>
    </source>
</evidence>
<name>A0A916K160_9BACL</name>
<keyword evidence="3" id="KW-0804">Transcription</keyword>